<organism evidence="2 3">
    <name type="scientific">Metabacillus bambusae</name>
    <dbReference type="NCBI Taxonomy" id="2795218"/>
    <lineage>
        <taxon>Bacteria</taxon>
        <taxon>Bacillati</taxon>
        <taxon>Bacillota</taxon>
        <taxon>Bacilli</taxon>
        <taxon>Bacillales</taxon>
        <taxon>Bacillaceae</taxon>
        <taxon>Metabacillus</taxon>
    </lineage>
</organism>
<feature type="transmembrane region" description="Helical" evidence="1">
    <location>
        <begin position="168"/>
        <end position="191"/>
    </location>
</feature>
<keyword evidence="1" id="KW-1133">Transmembrane helix</keyword>
<feature type="transmembrane region" description="Helical" evidence="1">
    <location>
        <begin position="129"/>
        <end position="148"/>
    </location>
</feature>
<evidence type="ECO:0000313" key="3">
    <source>
        <dbReference type="Proteomes" id="UP000663981"/>
    </source>
</evidence>
<keyword evidence="1" id="KW-0472">Membrane</keyword>
<dbReference type="Proteomes" id="UP000663981">
    <property type="component" value="Unassembled WGS sequence"/>
</dbReference>
<name>A0ABS3N326_9BACI</name>
<accession>A0ABS3N326</accession>
<evidence type="ECO:0000313" key="2">
    <source>
        <dbReference type="EMBL" id="MBO1512672.1"/>
    </source>
</evidence>
<feature type="transmembrane region" description="Helical" evidence="1">
    <location>
        <begin position="49"/>
        <end position="75"/>
    </location>
</feature>
<reference evidence="2 3" key="1">
    <citation type="submission" date="2021-03" db="EMBL/GenBank/DDBJ databases">
        <title>Whole genome sequence of Metabacillus bambusae BG109.</title>
        <authorList>
            <person name="Jeong J.W."/>
        </authorList>
    </citation>
    <scope>NUCLEOTIDE SEQUENCE [LARGE SCALE GENOMIC DNA]</scope>
    <source>
        <strain evidence="2 3">BG109</strain>
    </source>
</reference>
<keyword evidence="1" id="KW-0812">Transmembrane</keyword>
<feature type="transmembrane region" description="Helical" evidence="1">
    <location>
        <begin position="21"/>
        <end position="43"/>
    </location>
</feature>
<dbReference type="EMBL" id="JAGDEL010000009">
    <property type="protein sequence ID" value="MBO1512672.1"/>
    <property type="molecule type" value="Genomic_DNA"/>
</dbReference>
<feature type="transmembrane region" description="Helical" evidence="1">
    <location>
        <begin position="103"/>
        <end position="123"/>
    </location>
</feature>
<evidence type="ECO:0000256" key="1">
    <source>
        <dbReference type="SAM" id="Phobius"/>
    </source>
</evidence>
<protein>
    <submittedName>
        <fullName evidence="2">DUF624 domain-containing protein</fullName>
    </submittedName>
</protein>
<proteinExistence type="predicted"/>
<gene>
    <name evidence="2" type="ORF">I7822_13435</name>
</gene>
<keyword evidence="3" id="KW-1185">Reference proteome</keyword>
<dbReference type="RefSeq" id="WP_207978958.1">
    <property type="nucleotide sequence ID" value="NZ_JAGDEL010000009.1"/>
</dbReference>
<comment type="caution">
    <text evidence="2">The sequence shown here is derived from an EMBL/GenBank/DDBJ whole genome shotgun (WGS) entry which is preliminary data.</text>
</comment>
<dbReference type="Pfam" id="PF04854">
    <property type="entry name" value="DUF624"/>
    <property type="match status" value="1"/>
</dbReference>
<dbReference type="InterPro" id="IPR006938">
    <property type="entry name" value="DUF624"/>
</dbReference>
<sequence>MEMNGMMGGFYKLSVLIMRFSLTNVLWVLFNFPIVYILLTLLVGDISNLQMGLLMIAILAPFIFFPATAAMYGVVRKWVMGDGDIPILRSYLRYYKENYKRSLLIGVVFTLFWTSWVLNYLMFFQQQSVFFIVMFMVITAFFFTWNAYFFSYTVHFEMKFFTSLKSSFILAIGSPFSTIGVALINGALIFISFNFTFLLPFFVGSLSAYFSFLYFYKVIQKAMKAQGVNEKVSSSPGLEG</sequence>
<feature type="transmembrane region" description="Helical" evidence="1">
    <location>
        <begin position="197"/>
        <end position="216"/>
    </location>
</feature>